<protein>
    <submittedName>
        <fullName evidence="9">ABC transporter permease</fullName>
    </submittedName>
</protein>
<feature type="transmembrane region" description="Helical" evidence="7">
    <location>
        <begin position="181"/>
        <end position="199"/>
    </location>
</feature>
<dbReference type="AlphaFoldDB" id="A0A5B0DYG4"/>
<dbReference type="PROSITE" id="PS50928">
    <property type="entry name" value="ABC_TM1"/>
    <property type="match status" value="1"/>
</dbReference>
<evidence type="ECO:0000256" key="4">
    <source>
        <dbReference type="ARBA" id="ARBA00022692"/>
    </source>
</evidence>
<keyword evidence="3" id="KW-1003">Cell membrane</keyword>
<dbReference type="SUPFAM" id="SSF161098">
    <property type="entry name" value="MetI-like"/>
    <property type="match status" value="1"/>
</dbReference>
<accession>A0A5B0DYG4</accession>
<keyword evidence="4 7" id="KW-0812">Transmembrane</keyword>
<dbReference type="OrthoDB" id="9799271at2"/>
<comment type="caution">
    <text evidence="9">The sequence shown here is derived from an EMBL/GenBank/DDBJ whole genome shotgun (WGS) entry which is preliminary data.</text>
</comment>
<evidence type="ECO:0000256" key="5">
    <source>
        <dbReference type="ARBA" id="ARBA00022989"/>
    </source>
</evidence>
<dbReference type="Gene3D" id="1.10.3720.10">
    <property type="entry name" value="MetI-like"/>
    <property type="match status" value="1"/>
</dbReference>
<dbReference type="InterPro" id="IPR035906">
    <property type="entry name" value="MetI-like_sf"/>
</dbReference>
<feature type="transmembrane region" description="Helical" evidence="7">
    <location>
        <begin position="82"/>
        <end position="104"/>
    </location>
</feature>
<keyword evidence="5 7" id="KW-1133">Transmembrane helix</keyword>
<name>A0A5B0DYG4_9HYPH</name>
<comment type="similarity">
    <text evidence="7">Belongs to the binding-protein-dependent transport system permease family.</text>
</comment>
<feature type="transmembrane region" description="Helical" evidence="7">
    <location>
        <begin position="206"/>
        <end position="226"/>
    </location>
</feature>
<evidence type="ECO:0000313" key="9">
    <source>
        <dbReference type="EMBL" id="KAA0970895.1"/>
    </source>
</evidence>
<gene>
    <name evidence="9" type="ORF">FPY71_10535</name>
</gene>
<dbReference type="PANTHER" id="PTHR30151:SF0">
    <property type="entry name" value="ABC TRANSPORTER PERMEASE PROTEIN MJ0413-RELATED"/>
    <property type="match status" value="1"/>
</dbReference>
<evidence type="ECO:0000256" key="3">
    <source>
        <dbReference type="ARBA" id="ARBA00022475"/>
    </source>
</evidence>
<dbReference type="Pfam" id="PF00528">
    <property type="entry name" value="BPD_transp_1"/>
    <property type="match status" value="1"/>
</dbReference>
<feature type="transmembrane region" description="Helical" evidence="7">
    <location>
        <begin position="232"/>
        <end position="252"/>
    </location>
</feature>
<feature type="domain" description="ABC transmembrane type-1" evidence="8">
    <location>
        <begin position="76"/>
        <end position="256"/>
    </location>
</feature>
<evidence type="ECO:0000256" key="6">
    <source>
        <dbReference type="ARBA" id="ARBA00023136"/>
    </source>
</evidence>
<dbReference type="InterPro" id="IPR000515">
    <property type="entry name" value="MetI-like"/>
</dbReference>
<evidence type="ECO:0000256" key="1">
    <source>
        <dbReference type="ARBA" id="ARBA00004651"/>
    </source>
</evidence>
<evidence type="ECO:0000256" key="2">
    <source>
        <dbReference type="ARBA" id="ARBA00022448"/>
    </source>
</evidence>
<keyword evidence="6 7" id="KW-0472">Membrane</keyword>
<dbReference type="RefSeq" id="WP_149300207.1">
    <property type="nucleotide sequence ID" value="NZ_VTWH01000002.1"/>
</dbReference>
<proteinExistence type="inferred from homology"/>
<dbReference type="Proteomes" id="UP000324738">
    <property type="component" value="Unassembled WGS sequence"/>
</dbReference>
<dbReference type="EMBL" id="VTWH01000002">
    <property type="protein sequence ID" value="KAA0970895.1"/>
    <property type="molecule type" value="Genomic_DNA"/>
</dbReference>
<dbReference type="PANTHER" id="PTHR30151">
    <property type="entry name" value="ALKANE SULFONATE ABC TRANSPORTER-RELATED, MEMBRANE SUBUNIT"/>
    <property type="match status" value="1"/>
</dbReference>
<dbReference type="GO" id="GO:0055085">
    <property type="term" value="P:transmembrane transport"/>
    <property type="evidence" value="ECO:0007669"/>
    <property type="project" value="InterPro"/>
</dbReference>
<keyword evidence="10" id="KW-1185">Reference proteome</keyword>
<keyword evidence="2 7" id="KW-0813">Transport</keyword>
<organism evidence="9 10">
    <name type="scientific">Aureimonas fodinaquatilis</name>
    <dbReference type="NCBI Taxonomy" id="2565783"/>
    <lineage>
        <taxon>Bacteria</taxon>
        <taxon>Pseudomonadati</taxon>
        <taxon>Pseudomonadota</taxon>
        <taxon>Alphaproteobacteria</taxon>
        <taxon>Hyphomicrobiales</taxon>
        <taxon>Aurantimonadaceae</taxon>
        <taxon>Aureimonas</taxon>
    </lineage>
</organism>
<comment type="subcellular location">
    <subcellularLocation>
        <location evidence="1 7">Cell membrane</location>
        <topology evidence="1 7">Multi-pass membrane protein</topology>
    </subcellularLocation>
</comment>
<dbReference type="CDD" id="cd06261">
    <property type="entry name" value="TM_PBP2"/>
    <property type="match status" value="1"/>
</dbReference>
<dbReference type="GO" id="GO:0005886">
    <property type="term" value="C:plasma membrane"/>
    <property type="evidence" value="ECO:0007669"/>
    <property type="project" value="UniProtKB-SubCell"/>
</dbReference>
<sequence>MTVVAQSLPADPTAGVRLFRWLSRNGTGIGVILGLILLWELAVQTGIANPMFSSSPSRIWLAGVELARDGTLWRNTVASGQVFLAGFGLAILVGVPIGVVIGWYDWANRAFSPLVSAFYTTPRIAMMPLFIIWFGLGFGSKLALVFLSAIFPLIVNMQVAMQNTDADLKRVGQAYGATQWQLFRTIALPASVPFLLTGLRLAMGRALLGVVAAEVFGGGQGIGFMIEYAGATFRIDVVFVGVFIIAAFGIIMDRSIYALSRRLDAWRGVA</sequence>
<reference evidence="9 10" key="1">
    <citation type="submission" date="2019-08" db="EMBL/GenBank/DDBJ databases">
        <title>Aureimonas fodiniaquatilis sp. nov., isolated from a coal mine wastewater.</title>
        <authorList>
            <person name="Kim W."/>
        </authorList>
    </citation>
    <scope>NUCLEOTIDE SEQUENCE [LARGE SCALE GENOMIC DNA]</scope>
    <source>
        <strain evidence="9 10">CAU 1482</strain>
    </source>
</reference>
<evidence type="ECO:0000313" key="10">
    <source>
        <dbReference type="Proteomes" id="UP000324738"/>
    </source>
</evidence>
<evidence type="ECO:0000256" key="7">
    <source>
        <dbReference type="RuleBase" id="RU363032"/>
    </source>
</evidence>
<evidence type="ECO:0000259" key="8">
    <source>
        <dbReference type="PROSITE" id="PS50928"/>
    </source>
</evidence>
<feature type="transmembrane region" description="Helical" evidence="7">
    <location>
        <begin position="28"/>
        <end position="48"/>
    </location>
</feature>